<dbReference type="Gene3D" id="3.30.470.10">
    <property type="match status" value="1"/>
</dbReference>
<sequence length="254" mass="27199">MTSIVRVIERILVPPTDLLGDGVFETLHLRPSGPWLLDEHLARLARSAAILDMPSPSVRLPGDLPDSGALRIIYTRQILDISVSPIPASVLRERRDGVRALAADSGISVRRRPPWSIAAAKSLSYAENFAARRWAARHGADDLIGLSTEGYVLEAPTASVVWLTGDELCTVPPVEAGILPGITAAHLLSRAPSVGLRPAERMITLGELAAADTIWLASSLRGLAEVTSLDGASRTRSPWTPRLLELLGYSATDA</sequence>
<evidence type="ECO:0000313" key="2">
    <source>
        <dbReference type="EMBL" id="SDT75748.1"/>
    </source>
</evidence>
<keyword evidence="2" id="KW-0456">Lyase</keyword>
<dbReference type="GO" id="GO:0046394">
    <property type="term" value="P:carboxylic acid biosynthetic process"/>
    <property type="evidence" value="ECO:0007669"/>
    <property type="project" value="UniProtKB-ARBA"/>
</dbReference>
<protein>
    <submittedName>
        <fullName evidence="2">4-amino-4-deoxychorismate lyase</fullName>
    </submittedName>
</protein>
<dbReference type="Gene3D" id="3.20.10.10">
    <property type="entry name" value="D-amino Acid Aminotransferase, subunit A, domain 2"/>
    <property type="match status" value="1"/>
</dbReference>
<gene>
    <name evidence="2" type="ORF">SAMN04489716_7401</name>
</gene>
<reference evidence="2 3" key="1">
    <citation type="submission" date="2016-10" db="EMBL/GenBank/DDBJ databases">
        <authorList>
            <person name="de Groot N.N."/>
        </authorList>
    </citation>
    <scope>NUCLEOTIDE SEQUENCE [LARGE SCALE GENOMIC DNA]</scope>
    <source>
        <strain evidence="2 3">DSM 43941</strain>
    </source>
</reference>
<dbReference type="InterPro" id="IPR036038">
    <property type="entry name" value="Aminotransferase-like"/>
</dbReference>
<name>A0A1H2CYZ3_9ACTN</name>
<dbReference type="PANTHER" id="PTHR42743">
    <property type="entry name" value="AMINO-ACID AMINOTRANSFERASE"/>
    <property type="match status" value="1"/>
</dbReference>
<dbReference type="SUPFAM" id="SSF56752">
    <property type="entry name" value="D-aminoacid aminotransferase-like PLP-dependent enzymes"/>
    <property type="match status" value="1"/>
</dbReference>
<evidence type="ECO:0000256" key="1">
    <source>
        <dbReference type="ARBA" id="ARBA00009320"/>
    </source>
</evidence>
<dbReference type="Proteomes" id="UP000198688">
    <property type="component" value="Chromosome I"/>
</dbReference>
<organism evidence="2 3">
    <name type="scientific">Actinoplanes derwentensis</name>
    <dbReference type="NCBI Taxonomy" id="113562"/>
    <lineage>
        <taxon>Bacteria</taxon>
        <taxon>Bacillati</taxon>
        <taxon>Actinomycetota</taxon>
        <taxon>Actinomycetes</taxon>
        <taxon>Micromonosporales</taxon>
        <taxon>Micromonosporaceae</taxon>
        <taxon>Actinoplanes</taxon>
    </lineage>
</organism>
<comment type="similarity">
    <text evidence="1">Belongs to the class-IV pyridoxal-phosphate-dependent aminotransferase family.</text>
</comment>
<dbReference type="AlphaFoldDB" id="A0A1H2CYZ3"/>
<proteinExistence type="inferred from homology"/>
<keyword evidence="3" id="KW-1185">Reference proteome</keyword>
<dbReference type="GO" id="GO:0005829">
    <property type="term" value="C:cytosol"/>
    <property type="evidence" value="ECO:0007669"/>
    <property type="project" value="TreeGrafter"/>
</dbReference>
<dbReference type="EMBL" id="LT629758">
    <property type="protein sequence ID" value="SDT75748.1"/>
    <property type="molecule type" value="Genomic_DNA"/>
</dbReference>
<dbReference type="GO" id="GO:0016829">
    <property type="term" value="F:lyase activity"/>
    <property type="evidence" value="ECO:0007669"/>
    <property type="project" value="UniProtKB-KW"/>
</dbReference>
<dbReference type="STRING" id="113562.SAMN04489716_7401"/>
<dbReference type="PANTHER" id="PTHR42743:SF11">
    <property type="entry name" value="AMINODEOXYCHORISMATE LYASE"/>
    <property type="match status" value="1"/>
</dbReference>
<dbReference type="InterPro" id="IPR043132">
    <property type="entry name" value="BCAT-like_C"/>
</dbReference>
<evidence type="ECO:0000313" key="3">
    <source>
        <dbReference type="Proteomes" id="UP000198688"/>
    </source>
</evidence>
<accession>A0A1H2CYZ3</accession>
<dbReference type="InterPro" id="IPR050571">
    <property type="entry name" value="Class-IV_PLP-Dep_Aminotrnsfr"/>
</dbReference>
<dbReference type="InterPro" id="IPR043131">
    <property type="entry name" value="BCAT-like_N"/>
</dbReference>
<dbReference type="Pfam" id="PF01063">
    <property type="entry name" value="Aminotran_4"/>
    <property type="match status" value="1"/>
</dbReference>
<dbReference type="InterPro" id="IPR001544">
    <property type="entry name" value="Aminotrans_IV"/>
</dbReference>